<evidence type="ECO:0000256" key="1">
    <source>
        <dbReference type="SAM" id="SignalP"/>
    </source>
</evidence>
<comment type="caution">
    <text evidence="2">The sequence shown here is derived from an EMBL/GenBank/DDBJ whole genome shotgun (WGS) entry which is preliminary data.</text>
</comment>
<evidence type="ECO:0000313" key="3">
    <source>
        <dbReference type="Proteomes" id="UP001165678"/>
    </source>
</evidence>
<dbReference type="EMBL" id="JAPIVE010000002">
    <property type="protein sequence ID" value="MCX2524214.1"/>
    <property type="molecule type" value="Genomic_DNA"/>
</dbReference>
<proteinExistence type="predicted"/>
<reference evidence="2" key="1">
    <citation type="submission" date="2022-11" db="EMBL/GenBank/DDBJ databases">
        <title>Larsenimonas rhizosphaerae sp. nov., isolated from a tidal mudflat.</title>
        <authorList>
            <person name="Lee S.D."/>
            <person name="Kim I.S."/>
        </authorList>
    </citation>
    <scope>NUCLEOTIDE SEQUENCE</scope>
    <source>
        <strain evidence="2">GH2-1</strain>
    </source>
</reference>
<dbReference type="Proteomes" id="UP001165678">
    <property type="component" value="Unassembled WGS sequence"/>
</dbReference>
<feature type="chain" id="PRO_5041271087" evidence="1">
    <location>
        <begin position="37"/>
        <end position="119"/>
    </location>
</feature>
<name>A0AA41ZFC7_9GAMM</name>
<gene>
    <name evidence="2" type="ORF">OQ287_08170</name>
</gene>
<protein>
    <submittedName>
        <fullName evidence="2">Uncharacterized protein</fullName>
    </submittedName>
</protein>
<keyword evidence="1" id="KW-0732">Signal</keyword>
<keyword evidence="3" id="KW-1185">Reference proteome</keyword>
<organism evidence="2 3">
    <name type="scientific">Larsenimonas rhizosphaerae</name>
    <dbReference type="NCBI Taxonomy" id="2944682"/>
    <lineage>
        <taxon>Bacteria</taxon>
        <taxon>Pseudomonadati</taxon>
        <taxon>Pseudomonadota</taxon>
        <taxon>Gammaproteobacteria</taxon>
        <taxon>Oceanospirillales</taxon>
        <taxon>Halomonadaceae</taxon>
        <taxon>Larsenimonas</taxon>
    </lineage>
</organism>
<feature type="signal peptide" evidence="1">
    <location>
        <begin position="1"/>
        <end position="36"/>
    </location>
</feature>
<dbReference type="AlphaFoldDB" id="A0AA41ZFC7"/>
<evidence type="ECO:0000313" key="2">
    <source>
        <dbReference type="EMBL" id="MCX2524214.1"/>
    </source>
</evidence>
<dbReference type="RefSeq" id="WP_250935145.1">
    <property type="nucleotide sequence ID" value="NZ_JAMLJK010000001.1"/>
</dbReference>
<sequence>MKVQAMTGLQGVFMHKPMLTVTGALMLGFLSASVQAAPPEKPTSELAQQCIDQATAKEPKLQDLPYGSDNMDSYEKGEPFDLEVTLYGKGNAMMNLDCKIDSKGSLSYQGYERSGRWAG</sequence>
<accession>A0AA41ZFC7</accession>